<protein>
    <submittedName>
        <fullName evidence="2">Aminodeoxychorismate synthase</fullName>
    </submittedName>
</protein>
<evidence type="ECO:0000313" key="3">
    <source>
        <dbReference type="Proteomes" id="UP000620124"/>
    </source>
</evidence>
<dbReference type="EMBL" id="JACAZI010000002">
    <property type="protein sequence ID" value="KAF7368507.1"/>
    <property type="molecule type" value="Genomic_DNA"/>
</dbReference>
<name>A0A8H6Z0C4_9AGAR</name>
<evidence type="ECO:0000313" key="2">
    <source>
        <dbReference type="EMBL" id="KAF7368507.1"/>
    </source>
</evidence>
<dbReference type="AlphaFoldDB" id="A0A8H6Z0C4"/>
<proteinExistence type="predicted"/>
<reference evidence="2" key="1">
    <citation type="submission" date="2020-05" db="EMBL/GenBank/DDBJ databases">
        <title>Mycena genomes resolve the evolution of fungal bioluminescence.</title>
        <authorList>
            <person name="Tsai I.J."/>
        </authorList>
    </citation>
    <scope>NUCLEOTIDE SEQUENCE</scope>
    <source>
        <strain evidence="2">CCC161011</strain>
    </source>
</reference>
<sequence length="354" mass="39393">MAQYTEHTCTLPNGVNMFYTDSGAPPTTDYTTLLVFHGTGFNGFCLTPLHQHAHAHNLRIILCNRRDYHGSSPFTDDEIAELHAGKKMFQDRIALQTAWLLEHFIKHENTPRPTDDGKKGGFILMGWSFGCSSVLALLSDPVAIPAQLYQTVEPYLRSFVLDDPPFEAMGHFPPQLPELYNAFADPAYTTFEEKFANFQHWISSYFKHPNIGSGDAAGMFVAKPSPDSANSTFSRWTDEEKVRYSEQAAAVRADLPALSPAMQATLKGQFHSAVFSAEVVSSHFPRTAILYISGADTVYPAMWGYMASSSMYAAAQARGDVLRPMTFRLVEGGNHFMHYDSPDVLLGEIVDCRK</sequence>
<feature type="domain" description="AB hydrolase-1" evidence="1">
    <location>
        <begin position="33"/>
        <end position="345"/>
    </location>
</feature>
<evidence type="ECO:0000259" key="1">
    <source>
        <dbReference type="Pfam" id="PF12697"/>
    </source>
</evidence>
<dbReference type="OrthoDB" id="5311491at2759"/>
<dbReference type="Proteomes" id="UP000620124">
    <property type="component" value="Unassembled WGS sequence"/>
</dbReference>
<accession>A0A8H6Z0C4</accession>
<comment type="caution">
    <text evidence="2">The sequence shown here is derived from an EMBL/GenBank/DDBJ whole genome shotgun (WGS) entry which is preliminary data.</text>
</comment>
<gene>
    <name evidence="2" type="ORF">MVEN_00173900</name>
</gene>
<dbReference type="Gene3D" id="3.40.50.1820">
    <property type="entry name" value="alpha/beta hydrolase"/>
    <property type="match status" value="1"/>
</dbReference>
<keyword evidence="3" id="KW-1185">Reference proteome</keyword>
<dbReference type="Pfam" id="PF12697">
    <property type="entry name" value="Abhydrolase_6"/>
    <property type="match status" value="1"/>
</dbReference>
<dbReference type="SUPFAM" id="SSF53474">
    <property type="entry name" value="alpha/beta-Hydrolases"/>
    <property type="match status" value="1"/>
</dbReference>
<dbReference type="InterPro" id="IPR029058">
    <property type="entry name" value="AB_hydrolase_fold"/>
</dbReference>
<dbReference type="InterPro" id="IPR000073">
    <property type="entry name" value="AB_hydrolase_1"/>
</dbReference>
<organism evidence="2 3">
    <name type="scientific">Mycena venus</name>
    <dbReference type="NCBI Taxonomy" id="2733690"/>
    <lineage>
        <taxon>Eukaryota</taxon>
        <taxon>Fungi</taxon>
        <taxon>Dikarya</taxon>
        <taxon>Basidiomycota</taxon>
        <taxon>Agaricomycotina</taxon>
        <taxon>Agaricomycetes</taxon>
        <taxon>Agaricomycetidae</taxon>
        <taxon>Agaricales</taxon>
        <taxon>Marasmiineae</taxon>
        <taxon>Mycenaceae</taxon>
        <taxon>Mycena</taxon>
    </lineage>
</organism>